<dbReference type="PROSITE" id="PS01278">
    <property type="entry name" value="MTTASE_RADICAL"/>
    <property type="match status" value="1"/>
</dbReference>
<dbReference type="InterPro" id="IPR023404">
    <property type="entry name" value="rSAM_horseshoe"/>
</dbReference>
<dbReference type="InterPro" id="IPR002792">
    <property type="entry name" value="TRAM_dom"/>
</dbReference>
<evidence type="ECO:0000259" key="11">
    <source>
        <dbReference type="PROSITE" id="PS51449"/>
    </source>
</evidence>
<keyword evidence="9" id="KW-0963">Cytoplasm</keyword>
<evidence type="ECO:0000256" key="2">
    <source>
        <dbReference type="ARBA" id="ARBA00022485"/>
    </source>
</evidence>
<gene>
    <name evidence="9 13" type="primary">miaB</name>
    <name evidence="13" type="ORF">H8Z77_04310</name>
</gene>
<evidence type="ECO:0000256" key="9">
    <source>
        <dbReference type="HAMAP-Rule" id="MF_01864"/>
    </source>
</evidence>
<dbReference type="PANTHER" id="PTHR43020:SF2">
    <property type="entry name" value="MITOCHONDRIAL TRNA METHYLTHIOTRANSFERASE CDK5RAP1"/>
    <property type="match status" value="1"/>
</dbReference>
<evidence type="ECO:0000259" key="12">
    <source>
        <dbReference type="PROSITE" id="PS51918"/>
    </source>
</evidence>
<evidence type="ECO:0000313" key="13">
    <source>
        <dbReference type="EMBL" id="MBC5787250.1"/>
    </source>
</evidence>
<dbReference type="PROSITE" id="PS51449">
    <property type="entry name" value="MTTASE_N"/>
    <property type="match status" value="1"/>
</dbReference>
<keyword evidence="9" id="KW-0819">tRNA processing</keyword>
<feature type="binding site" evidence="9">
    <location>
        <position position="251"/>
    </location>
    <ligand>
        <name>[4Fe-4S] cluster</name>
        <dbReference type="ChEBI" id="CHEBI:49883"/>
        <label>2</label>
        <note>4Fe-4S-S-AdoMet</note>
    </ligand>
</feature>
<dbReference type="NCBIfam" id="TIGR01574">
    <property type="entry name" value="miaB-methiolase"/>
    <property type="match status" value="1"/>
</dbReference>
<name>A0ABR7IQ29_9CLOT</name>
<feature type="domain" description="TRAM" evidence="10">
    <location>
        <begin position="470"/>
        <end position="531"/>
    </location>
</feature>
<dbReference type="EC" id="2.8.4.3" evidence="8 9"/>
<feature type="binding site" evidence="9">
    <location>
        <position position="141"/>
    </location>
    <ligand>
        <name>[4Fe-4S] cluster</name>
        <dbReference type="ChEBI" id="CHEBI:49883"/>
        <label>1</label>
    </ligand>
</feature>
<dbReference type="PROSITE" id="PS50926">
    <property type="entry name" value="TRAM"/>
    <property type="match status" value="1"/>
</dbReference>
<evidence type="ECO:0000256" key="5">
    <source>
        <dbReference type="ARBA" id="ARBA00022723"/>
    </source>
</evidence>
<dbReference type="SFLD" id="SFLDG01082">
    <property type="entry name" value="B12-binding_domain_containing"/>
    <property type="match status" value="1"/>
</dbReference>
<dbReference type="InterPro" id="IPR005839">
    <property type="entry name" value="Methylthiotransferase"/>
</dbReference>
<dbReference type="EMBL" id="JACOQK010000001">
    <property type="protein sequence ID" value="MBC5787250.1"/>
    <property type="molecule type" value="Genomic_DNA"/>
</dbReference>
<dbReference type="GO" id="GO:0035597">
    <property type="term" value="F:tRNA-2-methylthio-N(6)-dimethylallyladenosine(37) synthase activity"/>
    <property type="evidence" value="ECO:0007669"/>
    <property type="project" value="UniProtKB-EC"/>
</dbReference>
<feature type="binding site" evidence="9">
    <location>
        <position position="105"/>
    </location>
    <ligand>
        <name>[4Fe-4S] cluster</name>
        <dbReference type="ChEBI" id="CHEBI:49883"/>
        <label>1</label>
    </ligand>
</feature>
<dbReference type="Pfam" id="PF01938">
    <property type="entry name" value="TRAM"/>
    <property type="match status" value="1"/>
</dbReference>
<dbReference type="InterPro" id="IPR007197">
    <property type="entry name" value="rSAM"/>
</dbReference>
<dbReference type="SFLD" id="SFLDS00029">
    <property type="entry name" value="Radical_SAM"/>
    <property type="match status" value="1"/>
</dbReference>
<dbReference type="InterPro" id="IPR006638">
    <property type="entry name" value="Elp3/MiaA/NifB-like_rSAM"/>
</dbReference>
<keyword evidence="14" id="KW-1185">Reference proteome</keyword>
<evidence type="ECO:0000256" key="7">
    <source>
        <dbReference type="ARBA" id="ARBA00023014"/>
    </source>
</evidence>
<dbReference type="Pfam" id="PF04055">
    <property type="entry name" value="Radical_SAM"/>
    <property type="match status" value="1"/>
</dbReference>
<keyword evidence="6 9" id="KW-0408">Iron</keyword>
<dbReference type="PROSITE" id="PS51918">
    <property type="entry name" value="RADICAL_SAM"/>
    <property type="match status" value="1"/>
</dbReference>
<dbReference type="Proteomes" id="UP000649151">
    <property type="component" value="Unassembled WGS sequence"/>
</dbReference>
<feature type="domain" description="MTTase N-terminal" evidence="11">
    <location>
        <begin position="96"/>
        <end position="214"/>
    </location>
</feature>
<comment type="function">
    <text evidence="1 9">Catalyzes the methylthiolation of N6-(dimethylallyl)adenosine (i(6)A), leading to the formation of 2-methylthio-N6-(dimethylallyl)adenosine (ms(2)i(6)A) at position 37 in tRNAs that read codons beginning with uridine.</text>
</comment>
<dbReference type="Pfam" id="PF00919">
    <property type="entry name" value="UPF0004"/>
    <property type="match status" value="1"/>
</dbReference>
<feature type="domain" description="Radical SAM core" evidence="12">
    <location>
        <begin position="237"/>
        <end position="467"/>
    </location>
</feature>
<feature type="binding site" evidence="9">
    <location>
        <position position="258"/>
    </location>
    <ligand>
        <name>[4Fe-4S] cluster</name>
        <dbReference type="ChEBI" id="CHEBI:49883"/>
        <label>2</label>
        <note>4Fe-4S-S-AdoMet</note>
    </ligand>
</feature>
<dbReference type="PANTHER" id="PTHR43020">
    <property type="entry name" value="CDK5 REGULATORY SUBUNIT-ASSOCIATED PROTEIN 1"/>
    <property type="match status" value="1"/>
</dbReference>
<dbReference type="InterPro" id="IPR013848">
    <property type="entry name" value="Methylthiotransferase_N"/>
</dbReference>
<dbReference type="SFLD" id="SFLDG01061">
    <property type="entry name" value="methylthiotransferase"/>
    <property type="match status" value="1"/>
</dbReference>
<evidence type="ECO:0000256" key="8">
    <source>
        <dbReference type="ARBA" id="ARBA00033765"/>
    </source>
</evidence>
<keyword evidence="5 9" id="KW-0479">Metal-binding</keyword>
<comment type="subcellular location">
    <subcellularLocation>
        <location evidence="9">Cytoplasm</location>
    </subcellularLocation>
</comment>
<dbReference type="InterPro" id="IPR020612">
    <property type="entry name" value="Methylthiotransferase_CS"/>
</dbReference>
<dbReference type="Gene3D" id="3.80.30.20">
    <property type="entry name" value="tm_1862 like domain"/>
    <property type="match status" value="1"/>
</dbReference>
<evidence type="ECO:0000256" key="6">
    <source>
        <dbReference type="ARBA" id="ARBA00023004"/>
    </source>
</evidence>
<keyword evidence="3 9" id="KW-0808">Transferase</keyword>
<dbReference type="SFLD" id="SFLDF00273">
    <property type="entry name" value="(dimethylallyl)adenosine_tRNA"/>
    <property type="match status" value="1"/>
</dbReference>
<keyword evidence="7 9" id="KW-0411">Iron-sulfur</keyword>
<keyword evidence="4 9" id="KW-0949">S-adenosyl-L-methionine</keyword>
<organism evidence="13 14">
    <name type="scientific">Clostridium facile</name>
    <dbReference type="NCBI Taxonomy" id="2763035"/>
    <lineage>
        <taxon>Bacteria</taxon>
        <taxon>Bacillati</taxon>
        <taxon>Bacillota</taxon>
        <taxon>Clostridia</taxon>
        <taxon>Eubacteriales</taxon>
        <taxon>Clostridiaceae</taxon>
        <taxon>Clostridium</taxon>
    </lineage>
</organism>
<proteinExistence type="inferred from homology"/>
<comment type="subunit">
    <text evidence="9">Monomer.</text>
</comment>
<evidence type="ECO:0000256" key="4">
    <source>
        <dbReference type="ARBA" id="ARBA00022691"/>
    </source>
</evidence>
<evidence type="ECO:0000256" key="1">
    <source>
        <dbReference type="ARBA" id="ARBA00003234"/>
    </source>
</evidence>
<sequence>MYCSFGLTNRIGVLRYSAILYKKGNFVVFSNILVQSGGFCLIQREKNVIIYPVLFSRGVGLEQKQAVFITEQEKQQQQEYALKCKEILSQRYLQQPLCHVHTYGCQANVADGERIKGMLVEMGYGLTDTPEHASLILYNTCAIRENAENHVFGNVGQLSHLKKEHPDLIIGLCGCMVQQEHITEKIKHSYPYVDMVFGTHVLHRLPEFVYRALQKQKRIFEIPESEGVIAEDLPVVRDSQFKASVQIMYGCNNFCTYCIVPYVKGRERSRKPADVLQEVEGLVQQGYKEIMLLGQNVNSYGKNLEDGIRFSQLLRQINDIPGDFQIRFMTSHPKDATRELIDTIAECDKICKHLHLPVQCGNNRVLKAMNRSYTREHYLSLIDYAKHKIPNLSLTSDIIVGFPGETYEEFQDTLSLIREVRYDSLFTFIYSPRNGTKAAVMPDPIPAKEKSRWFQELLQAQAEIAVENLKRYEGQTMRVLVDGFGKQEGTLSGRNQHNMVVNFTGSPELIGEFVNVRITEARKLALVGDII</sequence>
<dbReference type="InterPro" id="IPR058240">
    <property type="entry name" value="rSAM_sf"/>
</dbReference>
<evidence type="ECO:0000256" key="3">
    <source>
        <dbReference type="ARBA" id="ARBA00022679"/>
    </source>
</evidence>
<dbReference type="InterPro" id="IPR006463">
    <property type="entry name" value="MiaB_methiolase"/>
</dbReference>
<dbReference type="Gene3D" id="3.40.50.12160">
    <property type="entry name" value="Methylthiotransferase, N-terminal domain"/>
    <property type="match status" value="1"/>
</dbReference>
<evidence type="ECO:0000259" key="10">
    <source>
        <dbReference type="PROSITE" id="PS50926"/>
    </source>
</evidence>
<feature type="binding site" evidence="9">
    <location>
        <position position="255"/>
    </location>
    <ligand>
        <name>[4Fe-4S] cluster</name>
        <dbReference type="ChEBI" id="CHEBI:49883"/>
        <label>2</label>
        <note>4Fe-4S-S-AdoMet</note>
    </ligand>
</feature>
<comment type="similarity">
    <text evidence="9">Belongs to the methylthiotransferase family. MiaB subfamily.</text>
</comment>
<accession>A0ABR7IQ29</accession>
<comment type="catalytic activity">
    <reaction evidence="9">
        <text>N(6)-dimethylallyladenosine(37) in tRNA + (sulfur carrier)-SH + AH2 + 2 S-adenosyl-L-methionine = 2-methylsulfanyl-N(6)-dimethylallyladenosine(37) in tRNA + (sulfur carrier)-H + 5'-deoxyadenosine + L-methionine + A + S-adenosyl-L-homocysteine + 2 H(+)</text>
        <dbReference type="Rhea" id="RHEA:37067"/>
        <dbReference type="Rhea" id="RHEA-COMP:10375"/>
        <dbReference type="Rhea" id="RHEA-COMP:10376"/>
        <dbReference type="Rhea" id="RHEA-COMP:14737"/>
        <dbReference type="Rhea" id="RHEA-COMP:14739"/>
        <dbReference type="ChEBI" id="CHEBI:13193"/>
        <dbReference type="ChEBI" id="CHEBI:15378"/>
        <dbReference type="ChEBI" id="CHEBI:17319"/>
        <dbReference type="ChEBI" id="CHEBI:17499"/>
        <dbReference type="ChEBI" id="CHEBI:29917"/>
        <dbReference type="ChEBI" id="CHEBI:57844"/>
        <dbReference type="ChEBI" id="CHEBI:57856"/>
        <dbReference type="ChEBI" id="CHEBI:59789"/>
        <dbReference type="ChEBI" id="CHEBI:64428"/>
        <dbReference type="ChEBI" id="CHEBI:74415"/>
        <dbReference type="ChEBI" id="CHEBI:74417"/>
        <dbReference type="EC" id="2.8.4.3"/>
    </reaction>
</comment>
<dbReference type="CDD" id="cd01335">
    <property type="entry name" value="Radical_SAM"/>
    <property type="match status" value="1"/>
</dbReference>
<feature type="binding site" evidence="9">
    <location>
        <position position="175"/>
    </location>
    <ligand>
        <name>[4Fe-4S] cluster</name>
        <dbReference type="ChEBI" id="CHEBI:49883"/>
        <label>1</label>
    </ligand>
</feature>
<dbReference type="SMART" id="SM00729">
    <property type="entry name" value="Elp3"/>
    <property type="match status" value="1"/>
</dbReference>
<reference evidence="13 14" key="1">
    <citation type="submission" date="2020-08" db="EMBL/GenBank/DDBJ databases">
        <title>Genome public.</title>
        <authorList>
            <person name="Liu C."/>
            <person name="Sun Q."/>
        </authorList>
    </citation>
    <scope>NUCLEOTIDE SEQUENCE [LARGE SCALE GENOMIC DNA]</scope>
    <source>
        <strain evidence="13 14">NSJ-27</strain>
    </source>
</reference>
<dbReference type="HAMAP" id="MF_01864">
    <property type="entry name" value="tRNA_metthiotr_MiaB"/>
    <property type="match status" value="1"/>
</dbReference>
<evidence type="ECO:0000313" key="14">
    <source>
        <dbReference type="Proteomes" id="UP000649151"/>
    </source>
</evidence>
<keyword evidence="2 9" id="KW-0004">4Fe-4S</keyword>
<dbReference type="SUPFAM" id="SSF102114">
    <property type="entry name" value="Radical SAM enzymes"/>
    <property type="match status" value="1"/>
</dbReference>
<dbReference type="NCBIfam" id="TIGR00089">
    <property type="entry name" value="MiaB/RimO family radical SAM methylthiotransferase"/>
    <property type="match status" value="1"/>
</dbReference>
<protein>
    <recommendedName>
        <fullName evidence="8 9">tRNA-2-methylthio-N(6)-dimethylallyladenosine synthase</fullName>
        <ecNumber evidence="8 9">2.8.4.3</ecNumber>
    </recommendedName>
    <alternativeName>
        <fullName evidence="9">(Dimethylallyl)adenosine tRNA methylthiotransferase MiaB</fullName>
    </alternativeName>
    <alternativeName>
        <fullName evidence="9">tRNA-i(6)A37 methylthiotransferase</fullName>
    </alternativeName>
</protein>
<comment type="caution">
    <text evidence="13">The sequence shown here is derived from an EMBL/GenBank/DDBJ whole genome shotgun (WGS) entry which is preliminary data.</text>
</comment>
<comment type="cofactor">
    <cofactor evidence="9">
        <name>[4Fe-4S] cluster</name>
        <dbReference type="ChEBI" id="CHEBI:49883"/>
    </cofactor>
    <text evidence="9">Binds 2 [4Fe-4S] clusters. One cluster is coordinated with 3 cysteines and an exchangeable S-adenosyl-L-methionine.</text>
</comment>
<dbReference type="InterPro" id="IPR038135">
    <property type="entry name" value="Methylthiotransferase_N_sf"/>
</dbReference>